<dbReference type="InterPro" id="IPR019797">
    <property type="entry name" value="Glutamate_5-kinase_CS"/>
</dbReference>
<dbReference type="PRINTS" id="PR00474">
    <property type="entry name" value="GLU5KINASE"/>
</dbReference>
<evidence type="ECO:0000256" key="3">
    <source>
        <dbReference type="ARBA" id="ARBA00022650"/>
    </source>
</evidence>
<dbReference type="NCBIfam" id="TIGR01027">
    <property type="entry name" value="proB"/>
    <property type="match status" value="1"/>
</dbReference>
<keyword evidence="5 8" id="KW-0547">Nucleotide-binding</keyword>
<dbReference type="InterPro" id="IPR036974">
    <property type="entry name" value="PUA_sf"/>
</dbReference>
<gene>
    <name evidence="8" type="primary">proB</name>
    <name evidence="10" type="ORF">H8D24_04605</name>
</gene>
<reference evidence="10 11" key="1">
    <citation type="submission" date="2020-08" db="EMBL/GenBank/DDBJ databases">
        <title>Bridging the membrane lipid divide: bacteria of the FCB group superphylum have the potential to synthesize archaeal ether lipids.</title>
        <authorList>
            <person name="Villanueva L."/>
            <person name="Von Meijenfeldt F.A.B."/>
            <person name="Westbye A.B."/>
            <person name="Yadav S."/>
            <person name="Hopmans E.C."/>
            <person name="Dutilh B.E."/>
            <person name="Sinninghe Damste J.S."/>
        </authorList>
    </citation>
    <scope>NUCLEOTIDE SEQUENCE [LARGE SCALE GENOMIC DNA]</scope>
    <source>
        <strain evidence="10">NIOZ-UU100</strain>
    </source>
</reference>
<name>A0A8J6P7T3_9GAMM</name>
<dbReference type="EMBL" id="JACNFK010000025">
    <property type="protein sequence ID" value="MBC8519673.1"/>
    <property type="molecule type" value="Genomic_DNA"/>
</dbReference>
<keyword evidence="7 8" id="KW-0067">ATP-binding</keyword>
<dbReference type="InterPro" id="IPR001057">
    <property type="entry name" value="Glu/AcGlu_kinase"/>
</dbReference>
<proteinExistence type="inferred from homology"/>
<sequence length="375" mass="40510">MDESRERLSRVKLCVVKLGSAILTNNGQGLDSAAIRRWVEQIVVLRQSGVQVVLVSSGAVAEGMKRLGMSQRPHAIHEQQAAAAVGQMGLVQAYESCFSKHEIHTAQILLTHDDLSNRSRYLNARSSIRTLLEMGVVPIVNENDTVAIDEIRLGDNDTLAALVANLIEADLLVILTDQQGMYDSDPRLNPEAKLLDVVAADDSVLDEMAGDSAGSLGRGGMATKVGAARLAARSGTTTVVAPGREDQVLVRLFNNEQIGTMFLAGARQLDARKRWLMGHLQRCGSLILDDGAVRVLRDSGRSLLAVGVTEVEGEFQRGDLVSIKSSSGDGIARGLVNYSAEDIRKIMGQSSDKIEAMLGYVDEEEIVHRDNMVLV</sequence>
<dbReference type="InterPro" id="IPR041739">
    <property type="entry name" value="G5K_ProB"/>
</dbReference>
<comment type="function">
    <text evidence="8">Catalyzes the transfer of a phosphate group to glutamate to form L-glutamate 5-phosphate.</text>
</comment>
<feature type="binding site" evidence="8">
    <location>
        <begin position="176"/>
        <end position="177"/>
    </location>
    <ligand>
        <name>ATP</name>
        <dbReference type="ChEBI" id="CHEBI:30616"/>
    </ligand>
</feature>
<keyword evidence="2 8" id="KW-0028">Amino-acid biosynthesis</keyword>
<evidence type="ECO:0000256" key="7">
    <source>
        <dbReference type="ARBA" id="ARBA00022840"/>
    </source>
</evidence>
<dbReference type="EC" id="2.7.2.11" evidence="8"/>
<dbReference type="InterPro" id="IPR005715">
    <property type="entry name" value="Glu_5kinase/COase_Synthase"/>
</dbReference>
<dbReference type="Gene3D" id="2.30.130.10">
    <property type="entry name" value="PUA domain"/>
    <property type="match status" value="1"/>
</dbReference>
<dbReference type="InterPro" id="IPR036393">
    <property type="entry name" value="AceGlu_kinase-like_sf"/>
</dbReference>
<dbReference type="FunFam" id="2.30.130.10:FF:000007">
    <property type="entry name" value="Glutamate 5-kinase"/>
    <property type="match status" value="1"/>
</dbReference>
<comment type="caution">
    <text evidence="10">The sequence shown here is derived from an EMBL/GenBank/DDBJ whole genome shotgun (WGS) entry which is preliminary data.</text>
</comment>
<keyword evidence="4 8" id="KW-0808">Transferase</keyword>
<comment type="caution">
    <text evidence="8">Lacks conserved residue(s) required for the propagation of feature annotation.</text>
</comment>
<keyword evidence="6 8" id="KW-0418">Kinase</keyword>
<comment type="pathway">
    <text evidence="8">Amino-acid biosynthesis; L-proline biosynthesis; L-glutamate 5-semialdehyde from L-glutamate: step 1/2.</text>
</comment>
<dbReference type="CDD" id="cd04242">
    <property type="entry name" value="AAK_G5K_ProB"/>
    <property type="match status" value="1"/>
</dbReference>
<dbReference type="UniPathway" id="UPA00098">
    <property type="reaction ID" value="UER00359"/>
</dbReference>
<accession>A0A8J6P7T3</accession>
<dbReference type="Pfam" id="PF00696">
    <property type="entry name" value="AA_kinase"/>
    <property type="match status" value="1"/>
</dbReference>
<dbReference type="SUPFAM" id="SSF88697">
    <property type="entry name" value="PUA domain-like"/>
    <property type="match status" value="1"/>
</dbReference>
<dbReference type="PIRSF" id="PIRSF000729">
    <property type="entry name" value="GK"/>
    <property type="match status" value="1"/>
</dbReference>
<feature type="binding site" evidence="8">
    <location>
        <position position="144"/>
    </location>
    <ligand>
        <name>substrate</name>
    </ligand>
</feature>
<dbReference type="HAMAP" id="MF_00456">
    <property type="entry name" value="ProB"/>
    <property type="match status" value="1"/>
</dbReference>
<dbReference type="GO" id="GO:0003723">
    <property type="term" value="F:RNA binding"/>
    <property type="evidence" value="ECO:0007669"/>
    <property type="project" value="InterPro"/>
</dbReference>
<evidence type="ECO:0000256" key="1">
    <source>
        <dbReference type="ARBA" id="ARBA00022490"/>
    </source>
</evidence>
<comment type="subcellular location">
    <subcellularLocation>
        <location evidence="8">Cytoplasm</location>
    </subcellularLocation>
</comment>
<comment type="catalytic activity">
    <reaction evidence="8">
        <text>L-glutamate + ATP = L-glutamyl 5-phosphate + ADP</text>
        <dbReference type="Rhea" id="RHEA:14877"/>
        <dbReference type="ChEBI" id="CHEBI:29985"/>
        <dbReference type="ChEBI" id="CHEBI:30616"/>
        <dbReference type="ChEBI" id="CHEBI:58274"/>
        <dbReference type="ChEBI" id="CHEBI:456216"/>
        <dbReference type="EC" id="2.7.2.11"/>
    </reaction>
</comment>
<feature type="binding site" evidence="8">
    <location>
        <position position="57"/>
    </location>
    <ligand>
        <name>substrate</name>
    </ligand>
</feature>
<dbReference type="GO" id="GO:0055129">
    <property type="term" value="P:L-proline biosynthetic process"/>
    <property type="evidence" value="ECO:0007669"/>
    <property type="project" value="UniProtKB-UniRule"/>
</dbReference>
<evidence type="ECO:0000313" key="11">
    <source>
        <dbReference type="Proteomes" id="UP000654401"/>
    </source>
</evidence>
<dbReference type="CDD" id="cd21157">
    <property type="entry name" value="PUA_G5K"/>
    <property type="match status" value="1"/>
</dbReference>
<dbReference type="InterPro" id="IPR001048">
    <property type="entry name" value="Asp/Glu/Uridylate_kinase"/>
</dbReference>
<feature type="binding site" evidence="8">
    <location>
        <position position="17"/>
    </location>
    <ligand>
        <name>ATP</name>
        <dbReference type="ChEBI" id="CHEBI:30616"/>
    </ligand>
</feature>
<feature type="binding site" evidence="8">
    <location>
        <position position="156"/>
    </location>
    <ligand>
        <name>substrate</name>
    </ligand>
</feature>
<dbReference type="InterPro" id="IPR011529">
    <property type="entry name" value="Glu_5kinase"/>
</dbReference>
<dbReference type="GO" id="GO:0004349">
    <property type="term" value="F:glutamate 5-kinase activity"/>
    <property type="evidence" value="ECO:0007669"/>
    <property type="project" value="UniProtKB-UniRule"/>
</dbReference>
<dbReference type="Pfam" id="PF01472">
    <property type="entry name" value="PUA"/>
    <property type="match status" value="1"/>
</dbReference>
<evidence type="ECO:0000256" key="5">
    <source>
        <dbReference type="ARBA" id="ARBA00022741"/>
    </source>
</evidence>
<keyword evidence="3 8" id="KW-0641">Proline biosynthesis</keyword>
<dbReference type="PANTHER" id="PTHR43654">
    <property type="entry name" value="GLUTAMATE 5-KINASE"/>
    <property type="match status" value="1"/>
</dbReference>
<dbReference type="GO" id="GO:0005829">
    <property type="term" value="C:cytosol"/>
    <property type="evidence" value="ECO:0007669"/>
    <property type="project" value="TreeGrafter"/>
</dbReference>
<dbReference type="SMART" id="SM00359">
    <property type="entry name" value="PUA"/>
    <property type="match status" value="1"/>
</dbReference>
<evidence type="ECO:0000256" key="4">
    <source>
        <dbReference type="ARBA" id="ARBA00022679"/>
    </source>
</evidence>
<evidence type="ECO:0000259" key="9">
    <source>
        <dbReference type="SMART" id="SM00359"/>
    </source>
</evidence>
<dbReference type="SUPFAM" id="SSF53633">
    <property type="entry name" value="Carbamate kinase-like"/>
    <property type="match status" value="1"/>
</dbReference>
<protein>
    <recommendedName>
        <fullName evidence="8">Glutamate 5-kinase</fullName>
        <ecNumber evidence="8">2.7.2.11</ecNumber>
    </recommendedName>
    <alternativeName>
        <fullName evidence="8">Gamma-glutamyl kinase</fullName>
        <shortName evidence="8">GK</shortName>
    </alternativeName>
</protein>
<dbReference type="GO" id="GO:0005524">
    <property type="term" value="F:ATP binding"/>
    <property type="evidence" value="ECO:0007669"/>
    <property type="project" value="UniProtKB-KW"/>
</dbReference>
<evidence type="ECO:0000256" key="8">
    <source>
        <dbReference type="HAMAP-Rule" id="MF_00456"/>
    </source>
</evidence>
<feature type="domain" description="PUA" evidence="9">
    <location>
        <begin position="284"/>
        <end position="367"/>
    </location>
</feature>
<dbReference type="PROSITE" id="PS50890">
    <property type="entry name" value="PUA"/>
    <property type="match status" value="1"/>
</dbReference>
<dbReference type="FunFam" id="3.40.1160.10:FF:000018">
    <property type="entry name" value="Glutamate 5-kinase"/>
    <property type="match status" value="1"/>
</dbReference>
<dbReference type="PANTHER" id="PTHR43654:SF1">
    <property type="entry name" value="ISOPENTENYL PHOSPHATE KINASE"/>
    <property type="match status" value="1"/>
</dbReference>
<dbReference type="InterPro" id="IPR015947">
    <property type="entry name" value="PUA-like_sf"/>
</dbReference>
<comment type="similarity">
    <text evidence="8">Belongs to the glutamate 5-kinase family.</text>
</comment>
<dbReference type="Proteomes" id="UP000654401">
    <property type="component" value="Unassembled WGS sequence"/>
</dbReference>
<organism evidence="10 11">
    <name type="scientific">Candidatus Thiopontia autotrophica</name>
    <dbReference type="NCBI Taxonomy" id="2841688"/>
    <lineage>
        <taxon>Bacteria</taxon>
        <taxon>Pseudomonadati</taxon>
        <taxon>Pseudomonadota</taxon>
        <taxon>Gammaproteobacteria</taxon>
        <taxon>Candidatus Thiopontia</taxon>
    </lineage>
</organism>
<dbReference type="PROSITE" id="PS00902">
    <property type="entry name" value="GLUTAMATE_5_KINASE"/>
    <property type="match status" value="1"/>
</dbReference>
<dbReference type="InterPro" id="IPR002478">
    <property type="entry name" value="PUA"/>
</dbReference>
<keyword evidence="1 8" id="KW-0963">Cytoplasm</keyword>
<evidence type="ECO:0000313" key="10">
    <source>
        <dbReference type="EMBL" id="MBC8519673.1"/>
    </source>
</evidence>
<evidence type="ECO:0000256" key="2">
    <source>
        <dbReference type="ARBA" id="ARBA00022605"/>
    </source>
</evidence>
<dbReference type="Gene3D" id="3.40.1160.10">
    <property type="entry name" value="Acetylglutamate kinase-like"/>
    <property type="match status" value="1"/>
</dbReference>
<evidence type="ECO:0000256" key="6">
    <source>
        <dbReference type="ARBA" id="ARBA00022777"/>
    </source>
</evidence>
<dbReference type="AlphaFoldDB" id="A0A8J6P7T3"/>